<sequence length="213" mass="24590">MVVTEIALLRLTPPVTIDDSVFRSALGNAKAVMQNYTGRRFYYLHQIEDQSLVYIIGEWDSLDRHMNHFIPSTENQSLLESLKHMATVDWLLHIDAPHATLPLPDEDGKGQGAGKEYLYGITRHFVKSGERISFEKAFHENKEYLQNHVTEGKIGGGWRVDKEEDKEEFVLFSPWQSVDQHYDFADTEGFEKYGKIREYIDGAEIKHAKMLDI</sequence>
<gene>
    <name evidence="1" type="ORF">BS50DRAFT_185106</name>
</gene>
<dbReference type="SUPFAM" id="SSF54909">
    <property type="entry name" value="Dimeric alpha+beta barrel"/>
    <property type="match status" value="1"/>
</dbReference>
<keyword evidence="2" id="KW-1185">Reference proteome</keyword>
<dbReference type="Gene3D" id="3.30.70.100">
    <property type="match status" value="2"/>
</dbReference>
<proteinExistence type="predicted"/>
<protein>
    <recommendedName>
        <fullName evidence="3">ABM domain-containing protein</fullName>
    </recommendedName>
</protein>
<evidence type="ECO:0000313" key="2">
    <source>
        <dbReference type="Proteomes" id="UP000240883"/>
    </source>
</evidence>
<dbReference type="PANTHER" id="PTHR42052">
    <property type="entry name" value="ABM DOMAIN-CONTAINING PROTEIN"/>
    <property type="match status" value="1"/>
</dbReference>
<evidence type="ECO:0000313" key="1">
    <source>
        <dbReference type="EMBL" id="PSN73332.1"/>
    </source>
</evidence>
<accession>A0A2T2P6P4</accession>
<dbReference type="OrthoDB" id="3542212at2759"/>
<reference evidence="1 2" key="1">
    <citation type="journal article" date="2018" name="Front. Microbiol.">
        <title>Genome-Wide Analysis of Corynespora cassiicola Leaf Fall Disease Putative Effectors.</title>
        <authorList>
            <person name="Lopez D."/>
            <person name="Ribeiro S."/>
            <person name="Label P."/>
            <person name="Fumanal B."/>
            <person name="Venisse J.S."/>
            <person name="Kohler A."/>
            <person name="de Oliveira R.R."/>
            <person name="Labutti K."/>
            <person name="Lipzen A."/>
            <person name="Lail K."/>
            <person name="Bauer D."/>
            <person name="Ohm R.A."/>
            <person name="Barry K.W."/>
            <person name="Spatafora J."/>
            <person name="Grigoriev I.V."/>
            <person name="Martin F.M."/>
            <person name="Pujade-Renaud V."/>
        </authorList>
    </citation>
    <scope>NUCLEOTIDE SEQUENCE [LARGE SCALE GENOMIC DNA]</scope>
    <source>
        <strain evidence="1 2">Philippines</strain>
    </source>
</reference>
<dbReference type="PANTHER" id="PTHR42052:SF1">
    <property type="entry name" value="ABM DOMAIN-CONTAINING PROTEIN"/>
    <property type="match status" value="1"/>
</dbReference>
<dbReference type="InterPro" id="IPR011008">
    <property type="entry name" value="Dimeric_a/b-barrel"/>
</dbReference>
<dbReference type="EMBL" id="KZ678129">
    <property type="protein sequence ID" value="PSN73332.1"/>
    <property type="molecule type" value="Genomic_DNA"/>
</dbReference>
<name>A0A2T2P6P4_CORCC</name>
<evidence type="ECO:0008006" key="3">
    <source>
        <dbReference type="Google" id="ProtNLM"/>
    </source>
</evidence>
<organism evidence="1 2">
    <name type="scientific">Corynespora cassiicola Philippines</name>
    <dbReference type="NCBI Taxonomy" id="1448308"/>
    <lineage>
        <taxon>Eukaryota</taxon>
        <taxon>Fungi</taxon>
        <taxon>Dikarya</taxon>
        <taxon>Ascomycota</taxon>
        <taxon>Pezizomycotina</taxon>
        <taxon>Dothideomycetes</taxon>
        <taxon>Pleosporomycetidae</taxon>
        <taxon>Pleosporales</taxon>
        <taxon>Corynesporascaceae</taxon>
        <taxon>Corynespora</taxon>
    </lineage>
</organism>
<dbReference type="AlphaFoldDB" id="A0A2T2P6P4"/>
<dbReference type="Proteomes" id="UP000240883">
    <property type="component" value="Unassembled WGS sequence"/>
</dbReference>